<evidence type="ECO:0000313" key="12">
    <source>
        <dbReference type="EMBL" id="KAE8391109.1"/>
    </source>
</evidence>
<dbReference type="Gene3D" id="3.40.50.300">
    <property type="entry name" value="P-loop containing nucleotide triphosphate hydrolases"/>
    <property type="match status" value="1"/>
</dbReference>
<dbReference type="InterPro" id="IPR017907">
    <property type="entry name" value="Znf_RING_CS"/>
</dbReference>
<keyword evidence="3 7" id="KW-0863">Zinc-finger</keyword>
<feature type="domain" description="Helicase ATP-binding" evidence="10">
    <location>
        <begin position="349"/>
        <end position="522"/>
    </location>
</feature>
<feature type="domain" description="RING-type" evidence="9">
    <location>
        <begin position="662"/>
        <end position="707"/>
    </location>
</feature>
<dbReference type="CDD" id="cd18008">
    <property type="entry name" value="DEXDc_SHPRH-like"/>
    <property type="match status" value="1"/>
</dbReference>
<dbReference type="PROSITE" id="PS51194">
    <property type="entry name" value="HELICASE_CTER"/>
    <property type="match status" value="1"/>
</dbReference>
<keyword evidence="5" id="KW-0862">Zinc</keyword>
<name>A0A5N7CAZ9_PETAA</name>
<dbReference type="PROSITE" id="PS51192">
    <property type="entry name" value="HELICASE_ATP_BIND_1"/>
    <property type="match status" value="1"/>
</dbReference>
<evidence type="ECO:0000256" key="5">
    <source>
        <dbReference type="ARBA" id="ARBA00022833"/>
    </source>
</evidence>
<dbReference type="OrthoDB" id="448448at2759"/>
<dbReference type="GO" id="GO:0006281">
    <property type="term" value="P:DNA repair"/>
    <property type="evidence" value="ECO:0007669"/>
    <property type="project" value="TreeGrafter"/>
</dbReference>
<evidence type="ECO:0000259" key="9">
    <source>
        <dbReference type="PROSITE" id="PS50089"/>
    </source>
</evidence>
<dbReference type="PROSITE" id="PS50089">
    <property type="entry name" value="ZF_RING_2"/>
    <property type="match status" value="1"/>
</dbReference>
<feature type="region of interest" description="Disordered" evidence="8">
    <location>
        <begin position="1"/>
        <end position="28"/>
    </location>
</feature>
<sequence length="915" mass="102033">MTTAKKRRIPPGREPAPKRAKNSTSDEAHLQGAIDAIAYIDLTNETKSINPQPPDWGTSFRVNPGIRSENQPPMTAAQQAAALPAGGYDTCFGLLCMQATSSRGERVPLECTPAALRFEGKVVRIVLDSTNDGVAVLVSETLSHLVKESAVTLTATVCGKNQKFDAPNGSAGFGMSYQAGTRLLSLRIIVYGFMQQKDAIADTLAEGNLFLQHPGESEFDRSVKYVNPQYLLGPGQELPPVEELSVCTCCAPHGPQSAQARGPLSESEVNQVQKIFDTAATSNGAIAVPKPSSRLVTELKRHQVEALAMMIEKEEGTHEQAHFPSIWKACRGPGNRVTYQNIVTELFEFSPPDPLGGGILADEMGLGKTLSSLSLICHYLDLMDQTAHLNQDTPRTTLIVTPKSTIYGWQKQINGHIHPERVRWLTYYGPNRQETAGQMGLCDIVLTTYDTLRSEEIRKGPLFKNKWARVILDEAHKIRNRNSKIFQAVRVLHSQRRWCLTGTPIQNCLDDFGALLAFIQTPSLQTKDSFDDFIAKPVKEKKKNGIEMLRRVVAATCLRRTKKNYSSQLNLPRKIEMVQYVTMERDDRELYEFFKRFSYLTAGGDNIPHRKPATNILVLISILRLICDHGEALLTDTALKAWKERDEKLLTWRMLKMNVKQCVSCHCDIEGVVGELVIEELSCGHVLCDSCVAKSQNADSQLSCLLCGIVDVRSPSFRCELSSQGGPSKPVRLQLSPSAKLEAVLHNISQSQEQAVPNSKSRKAVIFSYWTKMLDLIGNALEERGWAFQRIDGQLSLAQRKDALEEFSNDSQCNIMLASIGAAGEGIDLTSATSVHIVEPHWNPMAESQAIDRVHRIGQKQDVKVVRYVVKDSIEEYVRWVQYHKLQLIKESLSASEKRIDVLEVRWKKLLEFLE</sequence>
<evidence type="ECO:0000256" key="4">
    <source>
        <dbReference type="ARBA" id="ARBA00022801"/>
    </source>
</evidence>
<reference evidence="12" key="1">
    <citation type="submission" date="2019-04" db="EMBL/GenBank/DDBJ databases">
        <title>Friends and foes A comparative genomics studyof 23 Aspergillus species from section Flavi.</title>
        <authorList>
            <consortium name="DOE Joint Genome Institute"/>
            <person name="Kjaerbolling I."/>
            <person name="Vesth T."/>
            <person name="Frisvad J.C."/>
            <person name="Nybo J.L."/>
            <person name="Theobald S."/>
            <person name="Kildgaard S."/>
            <person name="Isbrandt T."/>
            <person name="Kuo A."/>
            <person name="Sato A."/>
            <person name="Lyhne E.K."/>
            <person name="Kogle M.E."/>
            <person name="Wiebenga A."/>
            <person name="Kun R.S."/>
            <person name="Lubbers R.J."/>
            <person name="Makela M.R."/>
            <person name="Barry K."/>
            <person name="Chovatia M."/>
            <person name="Clum A."/>
            <person name="Daum C."/>
            <person name="Haridas S."/>
            <person name="He G."/>
            <person name="LaButti K."/>
            <person name="Lipzen A."/>
            <person name="Mondo S."/>
            <person name="Riley R."/>
            <person name="Salamov A."/>
            <person name="Simmons B.A."/>
            <person name="Magnuson J.K."/>
            <person name="Henrissat B."/>
            <person name="Mortensen U.H."/>
            <person name="Larsen T.O."/>
            <person name="Devries R.P."/>
            <person name="Grigoriev I.V."/>
            <person name="Machida M."/>
            <person name="Baker S.E."/>
            <person name="Andersen M.R."/>
        </authorList>
    </citation>
    <scope>NUCLEOTIDE SEQUENCE [LARGE SCALE GENOMIC DNA]</scope>
    <source>
        <strain evidence="12">IBT 14317</strain>
    </source>
</reference>
<dbReference type="SMART" id="SM00490">
    <property type="entry name" value="HELICc"/>
    <property type="match status" value="1"/>
</dbReference>
<accession>A0A5N7CAZ9</accession>
<evidence type="ECO:0000256" key="7">
    <source>
        <dbReference type="PROSITE-ProRule" id="PRU00175"/>
    </source>
</evidence>
<keyword evidence="6" id="KW-0067">ATP-binding</keyword>
<evidence type="ECO:0000256" key="6">
    <source>
        <dbReference type="ARBA" id="ARBA00022840"/>
    </source>
</evidence>
<dbReference type="CDD" id="cd18793">
    <property type="entry name" value="SF2_C_SNF"/>
    <property type="match status" value="1"/>
</dbReference>
<dbReference type="InterPro" id="IPR001841">
    <property type="entry name" value="Znf_RING"/>
</dbReference>
<dbReference type="SMART" id="SM00487">
    <property type="entry name" value="DEXDc"/>
    <property type="match status" value="1"/>
</dbReference>
<dbReference type="GO" id="GO:0016787">
    <property type="term" value="F:hydrolase activity"/>
    <property type="evidence" value="ECO:0007669"/>
    <property type="project" value="UniProtKB-KW"/>
</dbReference>
<evidence type="ECO:0000256" key="8">
    <source>
        <dbReference type="SAM" id="MobiDB-lite"/>
    </source>
</evidence>
<keyword evidence="1" id="KW-0479">Metal-binding</keyword>
<dbReference type="GO" id="GO:0008094">
    <property type="term" value="F:ATP-dependent activity, acting on DNA"/>
    <property type="evidence" value="ECO:0007669"/>
    <property type="project" value="TreeGrafter"/>
</dbReference>
<keyword evidence="2" id="KW-0547">Nucleotide-binding</keyword>
<dbReference type="AlphaFoldDB" id="A0A5N7CAZ9"/>
<evidence type="ECO:0000259" key="11">
    <source>
        <dbReference type="PROSITE" id="PS51194"/>
    </source>
</evidence>
<protein>
    <submittedName>
        <fullName evidence="12">SNF2 family N-terminal domain-containing protein</fullName>
    </submittedName>
</protein>
<dbReference type="EMBL" id="ML735248">
    <property type="protein sequence ID" value="KAE8391109.1"/>
    <property type="molecule type" value="Genomic_DNA"/>
</dbReference>
<evidence type="ECO:0000256" key="1">
    <source>
        <dbReference type="ARBA" id="ARBA00022723"/>
    </source>
</evidence>
<evidence type="ECO:0000259" key="10">
    <source>
        <dbReference type="PROSITE" id="PS51192"/>
    </source>
</evidence>
<dbReference type="InterPro" id="IPR000330">
    <property type="entry name" value="SNF2_N"/>
</dbReference>
<evidence type="ECO:0000256" key="3">
    <source>
        <dbReference type="ARBA" id="ARBA00022771"/>
    </source>
</evidence>
<gene>
    <name evidence="12" type="ORF">BDV23DRAFT_153742</name>
</gene>
<dbReference type="GO" id="GO:0005634">
    <property type="term" value="C:nucleus"/>
    <property type="evidence" value="ECO:0007669"/>
    <property type="project" value="TreeGrafter"/>
</dbReference>
<dbReference type="GO" id="GO:0008270">
    <property type="term" value="F:zinc ion binding"/>
    <property type="evidence" value="ECO:0007669"/>
    <property type="project" value="UniProtKB-KW"/>
</dbReference>
<dbReference type="InterPro" id="IPR014001">
    <property type="entry name" value="Helicase_ATP-bd"/>
</dbReference>
<feature type="compositionally biased region" description="Basic residues" evidence="8">
    <location>
        <begin position="1"/>
        <end position="10"/>
    </location>
</feature>
<dbReference type="Pfam" id="PF00176">
    <property type="entry name" value="SNF2-rel_dom"/>
    <property type="match status" value="1"/>
</dbReference>
<feature type="domain" description="Helicase C-terminal" evidence="11">
    <location>
        <begin position="751"/>
        <end position="904"/>
    </location>
</feature>
<dbReference type="PROSITE" id="PS00518">
    <property type="entry name" value="ZF_RING_1"/>
    <property type="match status" value="1"/>
</dbReference>
<dbReference type="PANTHER" id="PTHR45626:SF52">
    <property type="entry name" value="SINGLE-STRANDED DNA-DEPENDENT ATPASE (EUROFUNG)"/>
    <property type="match status" value="1"/>
</dbReference>
<dbReference type="Gene3D" id="3.40.50.10810">
    <property type="entry name" value="Tandem AAA-ATPase domain"/>
    <property type="match status" value="1"/>
</dbReference>
<dbReference type="PANTHER" id="PTHR45626">
    <property type="entry name" value="TRANSCRIPTION TERMINATION FACTOR 2-RELATED"/>
    <property type="match status" value="1"/>
</dbReference>
<dbReference type="InterPro" id="IPR049730">
    <property type="entry name" value="SNF2/RAD54-like_C"/>
</dbReference>
<dbReference type="InterPro" id="IPR027417">
    <property type="entry name" value="P-loop_NTPase"/>
</dbReference>
<dbReference type="InterPro" id="IPR050628">
    <property type="entry name" value="SNF2_RAD54_helicase_TF"/>
</dbReference>
<dbReference type="Proteomes" id="UP000326877">
    <property type="component" value="Unassembled WGS sequence"/>
</dbReference>
<proteinExistence type="predicted"/>
<dbReference type="SUPFAM" id="SSF52540">
    <property type="entry name" value="P-loop containing nucleoside triphosphate hydrolases"/>
    <property type="match status" value="2"/>
</dbReference>
<dbReference type="Pfam" id="PF00271">
    <property type="entry name" value="Helicase_C"/>
    <property type="match status" value="1"/>
</dbReference>
<dbReference type="InterPro" id="IPR038718">
    <property type="entry name" value="SNF2-like_sf"/>
</dbReference>
<evidence type="ECO:0000256" key="2">
    <source>
        <dbReference type="ARBA" id="ARBA00022741"/>
    </source>
</evidence>
<dbReference type="GO" id="GO:0005524">
    <property type="term" value="F:ATP binding"/>
    <property type="evidence" value="ECO:0007669"/>
    <property type="project" value="UniProtKB-KW"/>
</dbReference>
<dbReference type="InterPro" id="IPR001650">
    <property type="entry name" value="Helicase_C-like"/>
</dbReference>
<organism evidence="12">
    <name type="scientific">Petromyces alliaceus</name>
    <name type="common">Aspergillus alliaceus</name>
    <dbReference type="NCBI Taxonomy" id="209559"/>
    <lineage>
        <taxon>Eukaryota</taxon>
        <taxon>Fungi</taxon>
        <taxon>Dikarya</taxon>
        <taxon>Ascomycota</taxon>
        <taxon>Pezizomycotina</taxon>
        <taxon>Eurotiomycetes</taxon>
        <taxon>Eurotiomycetidae</taxon>
        <taxon>Eurotiales</taxon>
        <taxon>Aspergillaceae</taxon>
        <taxon>Aspergillus</taxon>
        <taxon>Aspergillus subgen. Circumdati</taxon>
    </lineage>
</organism>
<keyword evidence="4" id="KW-0378">Hydrolase</keyword>